<reference evidence="1" key="1">
    <citation type="submission" date="2017-10" db="EMBL/GenBank/DDBJ databases">
        <title>Draft genome sequence of the planktic cyanobacteria Tychonema bourrellyi isolated from alpine lentic freshwater.</title>
        <authorList>
            <person name="Tett A."/>
            <person name="Armanini F."/>
            <person name="Asnicar F."/>
            <person name="Boscaini A."/>
            <person name="Pasolli E."/>
            <person name="Zolfo M."/>
            <person name="Donati C."/>
            <person name="Salmaso N."/>
            <person name="Segata N."/>
        </authorList>
    </citation>
    <scope>NUCLEOTIDE SEQUENCE</scope>
    <source>
        <strain evidence="1">FEM_GT703</strain>
    </source>
</reference>
<protein>
    <submittedName>
        <fullName evidence="1">Uncharacterized protein</fullName>
    </submittedName>
</protein>
<dbReference type="AlphaFoldDB" id="A0A2G4F0M1"/>
<keyword evidence="2" id="KW-1185">Reference proteome</keyword>
<evidence type="ECO:0000313" key="1">
    <source>
        <dbReference type="EMBL" id="PHX55301.1"/>
    </source>
</evidence>
<accession>A0A2G4F0M1</accession>
<organism evidence="1 2">
    <name type="scientific">Tychonema bourrellyi FEM_GT703</name>
    <dbReference type="NCBI Taxonomy" id="2040638"/>
    <lineage>
        <taxon>Bacteria</taxon>
        <taxon>Bacillati</taxon>
        <taxon>Cyanobacteriota</taxon>
        <taxon>Cyanophyceae</taxon>
        <taxon>Oscillatoriophycideae</taxon>
        <taxon>Oscillatoriales</taxon>
        <taxon>Microcoleaceae</taxon>
        <taxon>Tychonema</taxon>
    </lineage>
</organism>
<evidence type="ECO:0000313" key="2">
    <source>
        <dbReference type="Proteomes" id="UP000226442"/>
    </source>
</evidence>
<dbReference type="Proteomes" id="UP000226442">
    <property type="component" value="Unassembled WGS sequence"/>
</dbReference>
<dbReference type="EMBL" id="NXIB02000058">
    <property type="protein sequence ID" value="PHX55301.1"/>
    <property type="molecule type" value="Genomic_DNA"/>
</dbReference>
<gene>
    <name evidence="1" type="ORF">CP500_011700</name>
</gene>
<proteinExistence type="predicted"/>
<name>A0A2G4F0M1_9CYAN</name>
<comment type="caution">
    <text evidence="1">The sequence shown here is derived from an EMBL/GenBank/DDBJ whole genome shotgun (WGS) entry which is preliminary data.</text>
</comment>
<sequence>MRTLLRLTAILTPLSANYVYPFLQLCFLDRISVNLAAKTVAEICTGEWPFAPTDPNALLSA</sequence>